<gene>
    <name evidence="9" type="ORF">BCV69DRAFT_285321</name>
</gene>
<evidence type="ECO:0000256" key="7">
    <source>
        <dbReference type="SAM" id="MobiDB-lite"/>
    </source>
</evidence>
<feature type="compositionally biased region" description="Polar residues" evidence="7">
    <location>
        <begin position="700"/>
        <end position="713"/>
    </location>
</feature>
<feature type="region of interest" description="Disordered" evidence="7">
    <location>
        <begin position="695"/>
        <end position="721"/>
    </location>
</feature>
<name>A0A316U0D7_9BASI</name>
<comment type="subcellular location">
    <subcellularLocation>
        <location evidence="1">Endomembrane system</location>
    </subcellularLocation>
</comment>
<keyword evidence="10" id="KW-1185">Reference proteome</keyword>
<keyword evidence="3 6" id="KW-0813">Transport</keyword>
<dbReference type="GeneID" id="37015083"/>
<dbReference type="GO" id="GO:0016192">
    <property type="term" value="P:vesicle-mediated transport"/>
    <property type="evidence" value="ECO:0007669"/>
    <property type="project" value="InterPro"/>
</dbReference>
<evidence type="ECO:0000259" key="8">
    <source>
        <dbReference type="Pfam" id="PF01602"/>
    </source>
</evidence>
<evidence type="ECO:0000256" key="2">
    <source>
        <dbReference type="ARBA" id="ARBA00006613"/>
    </source>
</evidence>
<dbReference type="InterPro" id="IPR016024">
    <property type="entry name" value="ARM-type_fold"/>
</dbReference>
<keyword evidence="5 6" id="KW-0472">Membrane</keyword>
<dbReference type="InterPro" id="IPR026739">
    <property type="entry name" value="AP_beta"/>
</dbReference>
<evidence type="ECO:0000256" key="4">
    <source>
        <dbReference type="ARBA" id="ARBA00022927"/>
    </source>
</evidence>
<evidence type="ECO:0000313" key="10">
    <source>
        <dbReference type="Proteomes" id="UP000245942"/>
    </source>
</evidence>
<dbReference type="GO" id="GO:0006886">
    <property type="term" value="P:intracellular protein transport"/>
    <property type="evidence" value="ECO:0007669"/>
    <property type="project" value="InterPro"/>
</dbReference>
<dbReference type="FunFam" id="1.25.10.10:FF:000058">
    <property type="entry name" value="AP complex subunit beta"/>
    <property type="match status" value="1"/>
</dbReference>
<proteinExistence type="inferred from homology"/>
<dbReference type="GO" id="GO:0030276">
    <property type="term" value="F:clathrin binding"/>
    <property type="evidence" value="ECO:0007669"/>
    <property type="project" value="InterPro"/>
</dbReference>
<comment type="similarity">
    <text evidence="2 6">Belongs to the adaptor complexes large subunit family.</text>
</comment>
<organism evidence="9 10">
    <name type="scientific">Pseudomicrostroma glucosiphilum</name>
    <dbReference type="NCBI Taxonomy" id="1684307"/>
    <lineage>
        <taxon>Eukaryota</taxon>
        <taxon>Fungi</taxon>
        <taxon>Dikarya</taxon>
        <taxon>Basidiomycota</taxon>
        <taxon>Ustilaginomycotina</taxon>
        <taxon>Exobasidiomycetes</taxon>
        <taxon>Microstromatales</taxon>
        <taxon>Microstromatales incertae sedis</taxon>
        <taxon>Pseudomicrostroma</taxon>
    </lineage>
</organism>
<dbReference type="InterPro" id="IPR011989">
    <property type="entry name" value="ARM-like"/>
</dbReference>
<accession>A0A316U0D7</accession>
<evidence type="ECO:0000313" key="9">
    <source>
        <dbReference type="EMBL" id="PWN18354.1"/>
    </source>
</evidence>
<reference evidence="9 10" key="1">
    <citation type="journal article" date="2018" name="Mol. Biol. Evol.">
        <title>Broad Genomic Sampling Reveals a Smut Pathogenic Ancestry of the Fungal Clade Ustilaginomycotina.</title>
        <authorList>
            <person name="Kijpornyongpan T."/>
            <person name="Mondo S.J."/>
            <person name="Barry K."/>
            <person name="Sandor L."/>
            <person name="Lee J."/>
            <person name="Lipzen A."/>
            <person name="Pangilinan J."/>
            <person name="LaButti K."/>
            <person name="Hainaut M."/>
            <person name="Henrissat B."/>
            <person name="Grigoriev I.V."/>
            <person name="Spatafora J.W."/>
            <person name="Aime M.C."/>
        </authorList>
    </citation>
    <scope>NUCLEOTIDE SEQUENCE [LARGE SCALE GENOMIC DNA]</scope>
    <source>
        <strain evidence="9 10">MCA 4718</strain>
    </source>
</reference>
<evidence type="ECO:0000256" key="1">
    <source>
        <dbReference type="ARBA" id="ARBA00004308"/>
    </source>
</evidence>
<dbReference type="InterPro" id="IPR002553">
    <property type="entry name" value="Clathrin/coatomer_adapt-like_N"/>
</dbReference>
<dbReference type="RefSeq" id="XP_025345514.1">
    <property type="nucleotide sequence ID" value="XM_025493349.1"/>
</dbReference>
<dbReference type="Gene3D" id="1.25.10.10">
    <property type="entry name" value="Leucine-rich Repeat Variant"/>
    <property type="match status" value="1"/>
</dbReference>
<dbReference type="GO" id="GO:0012505">
    <property type="term" value="C:endomembrane system"/>
    <property type="evidence" value="ECO:0007669"/>
    <property type="project" value="UniProtKB-SubCell"/>
</dbReference>
<dbReference type="AlphaFoldDB" id="A0A316U0D7"/>
<evidence type="ECO:0000256" key="3">
    <source>
        <dbReference type="ARBA" id="ARBA00022448"/>
    </source>
</evidence>
<dbReference type="STRING" id="1684307.A0A316U0D7"/>
<dbReference type="InterPro" id="IPR016342">
    <property type="entry name" value="AP_complex_bsu_1_2_4"/>
</dbReference>
<dbReference type="Pfam" id="PF01602">
    <property type="entry name" value="Adaptin_N"/>
    <property type="match status" value="1"/>
</dbReference>
<dbReference type="PANTHER" id="PTHR11134">
    <property type="entry name" value="ADAPTOR COMPLEX SUBUNIT BETA FAMILY MEMBER"/>
    <property type="match status" value="1"/>
</dbReference>
<comment type="function">
    <text evidence="6">Adaptins are components of the adaptor complexes which link clathrin to receptors in coated vesicles. Clathrin-associated protein complexes are believed to interact with the cytoplasmic tails of membrane proteins, leading to their selection and concentration.</text>
</comment>
<protein>
    <recommendedName>
        <fullName evidence="6">AP complex subunit beta</fullName>
    </recommendedName>
</protein>
<feature type="domain" description="Clathrin/coatomer adaptor adaptin-like N-terminal" evidence="8">
    <location>
        <begin position="12"/>
        <end position="537"/>
    </location>
</feature>
<dbReference type="SUPFAM" id="SSF48371">
    <property type="entry name" value="ARM repeat"/>
    <property type="match status" value="1"/>
</dbReference>
<dbReference type="OrthoDB" id="10254310at2759"/>
<sequence length="721" mass="79339">MSRPRFFNAPRKGENFELRADLNSEYRERRSDAIKRVIANMTVGKDVSGLFPDVLKNMQTEDLEQKKLVYLYLINYAKTQPELVILAVNTFVKDTADPNPLVRALAIRTMSMLRAEKIIDYLSDPLSRCLKDDNPYVRKTAAICVAKLYDIKPELAIEGGFVESLRELVADSNPMVVANAVTALTDIHQTALEQGLDTLFIIDSAVLSKLLIALNECTEWGRIAILNSLARYRTTDEKEAEHICERVMPQFQHANGSVVLSAIKVIMIHMDHVGKAEFVKQLVRKMAPPLVTLVSAAPEVQWVALRNMNLILQKRPEVLSSELRIFFCKYNDPSYVKLEKLEIMIKLANERNVDMLLSELKEYASEVDLDFVRRSIRAIGQCAIKIDAAAERCVHVLLDLIATKVTYVVQEAVVVIKDIFRKYPQNYEGVIPTLCANLEDLDEPEAKASLVWILGEYADKIDNSEELLASFLDGFVDEPYQVQFQTLVAIVKLFLKKPDGAAQGIVQRVLELATKEADNPDLRDRAFIYWRLLSSSDPEAGRSIVLASRPPISIPLSTISPALLEELISDLSSLASAYHKPASTFIGKVKYGADSAKKGAATREQALATVVQGQNAENLLDFGEDDVQSSTGGLGALDEMILNDTHASAPGQTNSTTAASSQLNDLLGLFDAAPGAEQPGAKSGLDALSSLSAFPLASSTPNSRPSTAQQTGGSADLLDLL</sequence>
<dbReference type="EMBL" id="KZ819337">
    <property type="protein sequence ID" value="PWN18354.1"/>
    <property type="molecule type" value="Genomic_DNA"/>
</dbReference>
<keyword evidence="4 6" id="KW-0653">Protein transport</keyword>
<evidence type="ECO:0000256" key="6">
    <source>
        <dbReference type="PIRNR" id="PIRNR002291"/>
    </source>
</evidence>
<evidence type="ECO:0000256" key="5">
    <source>
        <dbReference type="ARBA" id="ARBA00023136"/>
    </source>
</evidence>
<dbReference type="Proteomes" id="UP000245942">
    <property type="component" value="Unassembled WGS sequence"/>
</dbReference>
<dbReference type="GO" id="GO:0030117">
    <property type="term" value="C:membrane coat"/>
    <property type="evidence" value="ECO:0007669"/>
    <property type="project" value="InterPro"/>
</dbReference>
<dbReference type="PIRSF" id="PIRSF002291">
    <property type="entry name" value="AP_complex_beta"/>
    <property type="match status" value="1"/>
</dbReference>